<dbReference type="PIRSF" id="PIRSF000097">
    <property type="entry name" value="AKR"/>
    <property type="match status" value="1"/>
</dbReference>
<feature type="site" description="Lowers pKa of active site Tyr" evidence="4">
    <location>
        <position position="84"/>
    </location>
</feature>
<keyword evidence="7" id="KW-1185">Reference proteome</keyword>
<reference evidence="6" key="1">
    <citation type="journal article" date="2021" name="IMA Fungus">
        <title>Genomic characterization of three marine fungi, including Emericellopsis atlantica sp. nov. with signatures of a generalist lifestyle and marine biomass degradation.</title>
        <authorList>
            <person name="Hagestad O.C."/>
            <person name="Hou L."/>
            <person name="Andersen J.H."/>
            <person name="Hansen E.H."/>
            <person name="Altermark B."/>
            <person name="Li C."/>
            <person name="Kuhnert E."/>
            <person name="Cox R.J."/>
            <person name="Crous P.W."/>
            <person name="Spatafora J.W."/>
            <person name="Lail K."/>
            <person name="Amirebrahimi M."/>
            <person name="Lipzen A."/>
            <person name="Pangilinan J."/>
            <person name="Andreopoulos W."/>
            <person name="Hayes R.D."/>
            <person name="Ng V."/>
            <person name="Grigoriev I.V."/>
            <person name="Jackson S.A."/>
            <person name="Sutton T.D.S."/>
            <person name="Dobson A.D.W."/>
            <person name="Rama T."/>
        </authorList>
    </citation>
    <scope>NUCLEOTIDE SEQUENCE</scope>
    <source>
        <strain evidence="6">TRa018bII</strain>
    </source>
</reference>
<dbReference type="Gene3D" id="3.20.20.100">
    <property type="entry name" value="NADP-dependent oxidoreductase domain"/>
    <property type="match status" value="1"/>
</dbReference>
<dbReference type="PANTHER" id="PTHR11732">
    <property type="entry name" value="ALDO/KETO REDUCTASE"/>
    <property type="match status" value="1"/>
</dbReference>
<dbReference type="GO" id="GO:0016616">
    <property type="term" value="F:oxidoreductase activity, acting on the CH-OH group of donors, NAD or NADP as acceptor"/>
    <property type="evidence" value="ECO:0007669"/>
    <property type="project" value="UniProtKB-ARBA"/>
</dbReference>
<dbReference type="SUPFAM" id="SSF51430">
    <property type="entry name" value="NAD(P)-linked oxidoreductase"/>
    <property type="match status" value="1"/>
</dbReference>
<dbReference type="AlphaFoldDB" id="A0A9P8C731"/>
<dbReference type="PRINTS" id="PR00069">
    <property type="entry name" value="ALDKETRDTASE"/>
</dbReference>
<sequence>MAKPVASLRLSTGADIPAIGFGTFADVIVPGQMQAAVLAALDAGYRHLDCAWYYKNESEVGSALQSWLTANPNVKRKDIFVTTKVWTHLLEPDDVEWSLNNSLQNLKVDYVDTFLIHWPFASERTDDREVKLGADGKYIIKKELTANLAPAWRAMESLQLSGKTRSIGVSNYDIHHLEALLAYAEIRPAINQVEIHPYFPNTELIEFCKMNDILPVAYSPLGSQGQVKDLEGLEDSKVSVLTDQTLAEIAKMKSGSVAQICIAWGTKRGYPVLPKSSNPERLRANFEVLELSETEFEQVNGIANRLGEKDGKGLRFVNPKGMFGLDNWKS</sequence>
<evidence type="ECO:0000259" key="5">
    <source>
        <dbReference type="Pfam" id="PF00248"/>
    </source>
</evidence>
<keyword evidence="1" id="KW-0560">Oxidoreductase</keyword>
<gene>
    <name evidence="6" type="ORF">BJ875DRAFT_457883</name>
</gene>
<evidence type="ECO:0000256" key="2">
    <source>
        <dbReference type="PIRSR" id="PIRSR000097-1"/>
    </source>
</evidence>
<accession>A0A9P8C731</accession>
<feature type="domain" description="NADP-dependent oxidoreductase" evidence="5">
    <location>
        <begin position="19"/>
        <end position="302"/>
    </location>
</feature>
<dbReference type="PROSITE" id="PS00798">
    <property type="entry name" value="ALDOKETO_REDUCTASE_1"/>
    <property type="match status" value="1"/>
</dbReference>
<name>A0A9P8C731_9HELO</name>
<evidence type="ECO:0000256" key="3">
    <source>
        <dbReference type="PIRSR" id="PIRSR000097-2"/>
    </source>
</evidence>
<dbReference type="OrthoDB" id="416253at2759"/>
<dbReference type="PROSITE" id="PS00063">
    <property type="entry name" value="ALDOKETO_REDUCTASE_3"/>
    <property type="match status" value="1"/>
</dbReference>
<dbReference type="PROSITE" id="PS00062">
    <property type="entry name" value="ALDOKETO_REDUCTASE_2"/>
    <property type="match status" value="1"/>
</dbReference>
<dbReference type="InterPro" id="IPR023210">
    <property type="entry name" value="NADP_OxRdtase_dom"/>
</dbReference>
<dbReference type="InterPro" id="IPR020471">
    <property type="entry name" value="AKR"/>
</dbReference>
<dbReference type="InterPro" id="IPR018170">
    <property type="entry name" value="Aldo/ket_reductase_CS"/>
</dbReference>
<dbReference type="Proteomes" id="UP000824998">
    <property type="component" value="Unassembled WGS sequence"/>
</dbReference>
<feature type="binding site" evidence="3">
    <location>
        <position position="117"/>
    </location>
    <ligand>
        <name>substrate</name>
    </ligand>
</feature>
<proteinExistence type="predicted"/>
<dbReference type="FunFam" id="3.20.20.100:FF:000002">
    <property type="entry name" value="2,5-diketo-D-gluconic acid reductase A"/>
    <property type="match status" value="1"/>
</dbReference>
<organism evidence="6 7">
    <name type="scientific">Amylocarpus encephaloides</name>
    <dbReference type="NCBI Taxonomy" id="45428"/>
    <lineage>
        <taxon>Eukaryota</taxon>
        <taxon>Fungi</taxon>
        <taxon>Dikarya</taxon>
        <taxon>Ascomycota</taxon>
        <taxon>Pezizomycotina</taxon>
        <taxon>Leotiomycetes</taxon>
        <taxon>Helotiales</taxon>
        <taxon>Helotiales incertae sedis</taxon>
        <taxon>Amylocarpus</taxon>
    </lineage>
</organism>
<evidence type="ECO:0000256" key="4">
    <source>
        <dbReference type="PIRSR" id="PIRSR000097-3"/>
    </source>
</evidence>
<dbReference type="Pfam" id="PF00248">
    <property type="entry name" value="Aldo_ket_red"/>
    <property type="match status" value="1"/>
</dbReference>
<dbReference type="InterPro" id="IPR036812">
    <property type="entry name" value="NAD(P)_OxRdtase_dom_sf"/>
</dbReference>
<protein>
    <submittedName>
        <fullName evidence="6">Alcohol dehydrogenase</fullName>
    </submittedName>
</protein>
<feature type="active site" description="Proton donor" evidence="2">
    <location>
        <position position="54"/>
    </location>
</feature>
<evidence type="ECO:0000313" key="7">
    <source>
        <dbReference type="Proteomes" id="UP000824998"/>
    </source>
</evidence>
<dbReference type="EMBL" id="MU251420">
    <property type="protein sequence ID" value="KAG9235872.1"/>
    <property type="molecule type" value="Genomic_DNA"/>
</dbReference>
<evidence type="ECO:0000256" key="1">
    <source>
        <dbReference type="ARBA" id="ARBA00023002"/>
    </source>
</evidence>
<comment type="caution">
    <text evidence="6">The sequence shown here is derived from an EMBL/GenBank/DDBJ whole genome shotgun (WGS) entry which is preliminary data.</text>
</comment>
<evidence type="ECO:0000313" key="6">
    <source>
        <dbReference type="EMBL" id="KAG9235872.1"/>
    </source>
</evidence>